<dbReference type="GO" id="GO:0004860">
    <property type="term" value="F:protein kinase inhibitor activity"/>
    <property type="evidence" value="ECO:0007669"/>
    <property type="project" value="UniProtKB-KW"/>
</dbReference>
<dbReference type="PANTHER" id="PTHR30289:SF1">
    <property type="entry name" value="PEBP (PHOSPHATIDYLETHANOLAMINE-BINDING PROTEIN) FAMILY PROTEIN"/>
    <property type="match status" value="1"/>
</dbReference>
<name>A0ABZ2Y1I6_9RHOB</name>
<dbReference type="RefSeq" id="WP_343211410.1">
    <property type="nucleotide sequence ID" value="NZ_CP123587.1"/>
</dbReference>
<geneLocation type="plasmid" evidence="1 2">
    <name>unnamed3</name>
</geneLocation>
<dbReference type="NCBIfam" id="TIGR00481">
    <property type="entry name" value="YbhB/YbcL family Raf kinase inhibitor-like protein"/>
    <property type="match status" value="1"/>
</dbReference>
<dbReference type="CDD" id="cd00865">
    <property type="entry name" value="PEBP_bact_arch"/>
    <property type="match status" value="1"/>
</dbReference>
<sequence length="162" mass="17963">MTDQQTLQLNSTTLKENANISSAQYLNCFGCSGENERPRLEWQNVPAGTKSFALTFYDQDAPTGSGFWHWVAYDIPRHITRLNSGPLPEGIKEANTDFGEPGYFGPCPPVGRKHRYTFYLHALDAETLDIPDNATGALAGFFIHQHTLAKASFTVIAGPREE</sequence>
<evidence type="ECO:0000313" key="2">
    <source>
        <dbReference type="Proteomes" id="UP001623232"/>
    </source>
</evidence>
<protein>
    <submittedName>
        <fullName evidence="1">YbhB/YbcL family Raf kinase inhibitor-like protein</fullName>
    </submittedName>
</protein>
<evidence type="ECO:0000313" key="1">
    <source>
        <dbReference type="EMBL" id="WZK91507.1"/>
    </source>
</evidence>
<gene>
    <name evidence="1" type="ORF">QEZ52_23045</name>
</gene>
<accession>A0ABZ2Y1I6</accession>
<organism evidence="1 2">
    <name type="scientific">Aliisedimentitalea scapharcae</name>
    <dbReference type="NCBI Taxonomy" id="1524259"/>
    <lineage>
        <taxon>Bacteria</taxon>
        <taxon>Pseudomonadati</taxon>
        <taxon>Pseudomonadota</taxon>
        <taxon>Alphaproteobacteria</taxon>
        <taxon>Rhodobacterales</taxon>
        <taxon>Roseobacteraceae</taxon>
        <taxon>Aliisedimentitalea</taxon>
    </lineage>
</organism>
<dbReference type="SUPFAM" id="SSF49777">
    <property type="entry name" value="PEBP-like"/>
    <property type="match status" value="1"/>
</dbReference>
<reference evidence="1 2" key="1">
    <citation type="submission" date="2023-04" db="EMBL/GenBank/DDBJ databases">
        <title>Complete genome sequence of Alisedimentitalea scapharcae.</title>
        <authorList>
            <person name="Rong J.-C."/>
            <person name="Yi M.-L."/>
            <person name="Zhao Q."/>
        </authorList>
    </citation>
    <scope>NUCLEOTIDE SEQUENCE [LARGE SCALE GENOMIC DNA]</scope>
    <source>
        <strain evidence="1 2">KCTC 42119</strain>
        <plasmid evidence="1 2">unnamed3</plasmid>
    </source>
</reference>
<dbReference type="Proteomes" id="UP001623232">
    <property type="component" value="Plasmid unnamed3"/>
</dbReference>
<dbReference type="EMBL" id="CP123587">
    <property type="protein sequence ID" value="WZK91507.1"/>
    <property type="molecule type" value="Genomic_DNA"/>
</dbReference>
<dbReference type="InterPro" id="IPR005247">
    <property type="entry name" value="YbhB_YbcL/LppC-like"/>
</dbReference>
<dbReference type="InterPro" id="IPR036610">
    <property type="entry name" value="PEBP-like_sf"/>
</dbReference>
<dbReference type="PANTHER" id="PTHR30289">
    <property type="entry name" value="UNCHARACTERIZED PROTEIN YBCL-RELATED"/>
    <property type="match status" value="1"/>
</dbReference>
<keyword evidence="1" id="KW-0649">Protein kinase inhibitor</keyword>
<dbReference type="InterPro" id="IPR008914">
    <property type="entry name" value="PEBP"/>
</dbReference>
<proteinExistence type="predicted"/>
<keyword evidence="1" id="KW-0614">Plasmid</keyword>
<keyword evidence="2" id="KW-1185">Reference proteome</keyword>
<dbReference type="Pfam" id="PF01161">
    <property type="entry name" value="PBP"/>
    <property type="match status" value="1"/>
</dbReference>
<dbReference type="Gene3D" id="3.90.280.10">
    <property type="entry name" value="PEBP-like"/>
    <property type="match status" value="1"/>
</dbReference>